<accession>A0A0D2FEM4</accession>
<dbReference type="Proteomes" id="UP000053029">
    <property type="component" value="Unassembled WGS sequence"/>
</dbReference>
<organism evidence="2 3">
    <name type="scientific">Fonsecaea pedrosoi CBS 271.37</name>
    <dbReference type="NCBI Taxonomy" id="1442368"/>
    <lineage>
        <taxon>Eukaryota</taxon>
        <taxon>Fungi</taxon>
        <taxon>Dikarya</taxon>
        <taxon>Ascomycota</taxon>
        <taxon>Pezizomycotina</taxon>
        <taxon>Eurotiomycetes</taxon>
        <taxon>Chaetothyriomycetidae</taxon>
        <taxon>Chaetothyriales</taxon>
        <taxon>Herpotrichiellaceae</taxon>
        <taxon>Fonsecaea</taxon>
    </lineage>
</organism>
<reference evidence="2 3" key="1">
    <citation type="submission" date="2015-01" db="EMBL/GenBank/DDBJ databases">
        <title>The Genome Sequence of Fonsecaea pedrosoi CBS 271.37.</title>
        <authorList>
            <consortium name="The Broad Institute Genomics Platform"/>
            <person name="Cuomo C."/>
            <person name="de Hoog S."/>
            <person name="Gorbushina A."/>
            <person name="Stielow B."/>
            <person name="Teixiera M."/>
            <person name="Abouelleil A."/>
            <person name="Chapman S.B."/>
            <person name="Priest M."/>
            <person name="Young S.K."/>
            <person name="Wortman J."/>
            <person name="Nusbaum C."/>
            <person name="Birren B."/>
        </authorList>
    </citation>
    <scope>NUCLEOTIDE SEQUENCE [LARGE SCALE GENOMIC DNA]</scope>
    <source>
        <strain evidence="2 3">CBS 271.37</strain>
    </source>
</reference>
<proteinExistence type="predicted"/>
<dbReference type="RefSeq" id="XP_013288885.1">
    <property type="nucleotide sequence ID" value="XM_013433431.1"/>
</dbReference>
<feature type="region of interest" description="Disordered" evidence="1">
    <location>
        <begin position="1"/>
        <end position="96"/>
    </location>
</feature>
<evidence type="ECO:0000313" key="3">
    <source>
        <dbReference type="Proteomes" id="UP000053029"/>
    </source>
</evidence>
<dbReference type="HOGENOM" id="CLU_1098530_0_0_1"/>
<dbReference type="EMBL" id="KN846969">
    <property type="protein sequence ID" value="KIW85077.1"/>
    <property type="molecule type" value="Genomic_DNA"/>
</dbReference>
<sequence>MVFPKRQMDGRSSSRSPSPSDSIESVLSSSSTLISSPDSSSAPPSPSSAVPTPSSMYSSLGTRPRRPTPPSRLLGAIDEDSSTVQPDLPLSSDSEKNPVAKLHVYAAVVNSKQRPTLALSTSPPANDFDRVMGPRGERFADLRMNRKIEGAKGWKRFMCFGDTWTIPTRLNAMQSSLPLATGIGRGFQTQPIGHILTSGASRSADADVTWPSEDFLLILKLEEERPPEGTRGTVKDREQPTTGFNEFVRLLAF</sequence>
<dbReference type="AlphaFoldDB" id="A0A0D2FEM4"/>
<dbReference type="OrthoDB" id="4159509at2759"/>
<gene>
    <name evidence="2" type="ORF">Z517_00465</name>
</gene>
<evidence type="ECO:0000313" key="2">
    <source>
        <dbReference type="EMBL" id="KIW85077.1"/>
    </source>
</evidence>
<evidence type="ECO:0000256" key="1">
    <source>
        <dbReference type="SAM" id="MobiDB-lite"/>
    </source>
</evidence>
<keyword evidence="3" id="KW-1185">Reference proteome</keyword>
<dbReference type="GeneID" id="25299955"/>
<dbReference type="VEuPathDB" id="FungiDB:Z517_00465"/>
<protein>
    <submittedName>
        <fullName evidence="2">Unplaced genomic scaffold supercont1.1, whole genome shotgun sequence</fullName>
    </submittedName>
</protein>
<name>A0A0D2FEM4_9EURO</name>
<feature type="compositionally biased region" description="Low complexity" evidence="1">
    <location>
        <begin position="11"/>
        <end position="62"/>
    </location>
</feature>